<name>A0A0J6IU21_9PSED</name>
<gene>
    <name evidence="6" type="ORF">TU86_02415</name>
</gene>
<dbReference type="AlphaFoldDB" id="A0A0J6IU21"/>
<comment type="caution">
    <text evidence="6">The sequence shown here is derived from an EMBL/GenBank/DDBJ whole genome shotgun (WGS) entry which is preliminary data.</text>
</comment>
<dbReference type="Proteomes" id="UP000036325">
    <property type="component" value="Unassembled WGS sequence"/>
</dbReference>
<accession>A0A0J6IU21</accession>
<dbReference type="CDD" id="cd06250">
    <property type="entry name" value="M14_PaAOTO_like"/>
    <property type="match status" value="1"/>
</dbReference>
<dbReference type="PANTHER" id="PTHR37326:SF1">
    <property type="entry name" value="BLL3975 PROTEIN"/>
    <property type="match status" value="1"/>
</dbReference>
<dbReference type="STRING" id="1608994.TU86_02415"/>
<dbReference type="InterPro" id="IPR055438">
    <property type="entry name" value="AstE_AspA_cat"/>
</dbReference>
<dbReference type="RefSeq" id="WP_048362700.1">
    <property type="nucleotide sequence ID" value="NZ_JYLF01000001.1"/>
</dbReference>
<dbReference type="EMBL" id="JYLF01000001">
    <property type="protein sequence ID" value="KMN15644.1"/>
    <property type="molecule type" value="Genomic_DNA"/>
</dbReference>
<dbReference type="Gene3D" id="3.40.630.10">
    <property type="entry name" value="Zn peptidases"/>
    <property type="match status" value="1"/>
</dbReference>
<dbReference type="PATRIC" id="fig|1608994.3.peg.1056"/>
<dbReference type="PANTHER" id="PTHR37326">
    <property type="entry name" value="BLL3975 PROTEIN"/>
    <property type="match status" value="1"/>
</dbReference>
<evidence type="ECO:0000259" key="5">
    <source>
        <dbReference type="Pfam" id="PF24827"/>
    </source>
</evidence>
<dbReference type="SUPFAM" id="SSF53187">
    <property type="entry name" value="Zn-dependent exopeptidases"/>
    <property type="match status" value="1"/>
</dbReference>
<evidence type="ECO:0000256" key="1">
    <source>
        <dbReference type="ARBA" id="ARBA00001947"/>
    </source>
</evidence>
<evidence type="ECO:0000313" key="7">
    <source>
        <dbReference type="Proteomes" id="UP000036325"/>
    </source>
</evidence>
<dbReference type="Pfam" id="PF24827">
    <property type="entry name" value="AstE_AspA_cat"/>
    <property type="match status" value="1"/>
</dbReference>
<protein>
    <submittedName>
        <fullName evidence="6">Succinylglutamate desuccinylase</fullName>
    </submittedName>
</protein>
<dbReference type="GO" id="GO:0016788">
    <property type="term" value="F:hydrolase activity, acting on ester bonds"/>
    <property type="evidence" value="ECO:0007669"/>
    <property type="project" value="InterPro"/>
</dbReference>
<comment type="cofactor">
    <cofactor evidence="1">
        <name>Zn(2+)</name>
        <dbReference type="ChEBI" id="CHEBI:29105"/>
    </cofactor>
</comment>
<dbReference type="GO" id="GO:0046872">
    <property type="term" value="F:metal ion binding"/>
    <property type="evidence" value="ECO:0007669"/>
    <property type="project" value="UniProtKB-KW"/>
</dbReference>
<keyword evidence="3" id="KW-0378">Hydrolase</keyword>
<evidence type="ECO:0000256" key="2">
    <source>
        <dbReference type="ARBA" id="ARBA00022723"/>
    </source>
</evidence>
<dbReference type="OrthoDB" id="527673at2"/>
<evidence type="ECO:0000256" key="4">
    <source>
        <dbReference type="ARBA" id="ARBA00022833"/>
    </source>
</evidence>
<evidence type="ECO:0000256" key="3">
    <source>
        <dbReference type="ARBA" id="ARBA00022801"/>
    </source>
</evidence>
<organism evidence="6 7">
    <name type="scientific">Pseudomonas weihenstephanensis</name>
    <dbReference type="NCBI Taxonomy" id="1608994"/>
    <lineage>
        <taxon>Bacteria</taxon>
        <taxon>Pseudomonadati</taxon>
        <taxon>Pseudomonadota</taxon>
        <taxon>Gammaproteobacteria</taxon>
        <taxon>Pseudomonadales</taxon>
        <taxon>Pseudomonadaceae</taxon>
        <taxon>Pseudomonas</taxon>
    </lineage>
</organism>
<dbReference type="InterPro" id="IPR053138">
    <property type="entry name" value="N-alpha-Ac-DABA_deacetylase"/>
</dbReference>
<sequence length="375" mass="40593">MRAQRHQIHALLAPVPGTERFIHSFHYGPAQPQGKVYIQASLHADELPGMLVAWHLKQRLAELQTAGRLRSEIVIVPVANPAGLEQILMDVPLGRFEMASGQNFNRNFLDLSGPIGDAIEGHLTDDATHNLHLIRRHLRDALAAQVPATQLQSQRLTLQTLACDADMVLDLHCDFEAVSHLYTTPEAWPQVEPLARRIGAQASLLATDSGGLSFDECFTLLWWALSQRFGHAAAIPQGSFSATVELRGQGDVNHSLAEQDCQALIDYLIDYGAIEGQPAPLPALMYPATPLAGVEPVTTTVGGLLVFSAKPGDYLKAGALVAEVIDPISDRITPIHCTCSGVLYARVTRRMATAGMVIAHVAGEQAYRSGYLLSA</sequence>
<keyword evidence="4" id="KW-0862">Zinc</keyword>
<reference evidence="6 7" key="1">
    <citation type="submission" date="2015-02" db="EMBL/GenBank/DDBJ databases">
        <title>Pseudomonas helleri sp. nov. and Pseudomonas weihenstephanensis sp. nov., isolated from raw cows milk.</title>
        <authorList>
            <person name="von Neubeck M."/>
            <person name="Huptas C."/>
            <person name="Wenning M."/>
            <person name="Scherer S."/>
        </authorList>
    </citation>
    <scope>NUCLEOTIDE SEQUENCE [LARGE SCALE GENOMIC DNA]</scope>
    <source>
        <strain evidence="6 7">DSM 29166</strain>
    </source>
</reference>
<evidence type="ECO:0000313" key="6">
    <source>
        <dbReference type="EMBL" id="KMN15644.1"/>
    </source>
</evidence>
<proteinExistence type="predicted"/>
<feature type="domain" description="Succinylglutamate desuccinylase/Aspartoacylase catalytic" evidence="5">
    <location>
        <begin position="34"/>
        <end position="263"/>
    </location>
</feature>
<keyword evidence="2" id="KW-0479">Metal-binding</keyword>